<dbReference type="InterPro" id="IPR014710">
    <property type="entry name" value="RmlC-like_jellyroll"/>
</dbReference>
<sequence>MQINNDLNRPVIVHAARLDWVPSPAAGVERKMLYREGAEVARASSVVRYAPGSAFPGHVHHGGEEILVLEGTFQDEHGDYPAGSYFRNPPGSAHEPAAKEGCTIFVRLWQYRQGDEAQIVRQPGEGEAAPLRSGASAARLLFDDGAERVSLEEWQPEARVTVENQRGLEFLVLSGGLRVDGDALGAQSWGRLPAGQALCASVGSETVRIWLKEAPLQHPQRVLMPE</sequence>
<dbReference type="RefSeq" id="WP_054537599.1">
    <property type="nucleotide sequence ID" value="NZ_JACIEQ010000001.1"/>
</dbReference>
<organism evidence="2 3">
    <name type="scientific">Actibacterium naphthalenivorans</name>
    <dbReference type="NCBI Taxonomy" id="1614693"/>
    <lineage>
        <taxon>Bacteria</taxon>
        <taxon>Pseudomonadati</taxon>
        <taxon>Pseudomonadota</taxon>
        <taxon>Alphaproteobacteria</taxon>
        <taxon>Rhodobacterales</taxon>
        <taxon>Roseobacteraceae</taxon>
        <taxon>Actibacterium</taxon>
    </lineage>
</organism>
<dbReference type="Pfam" id="PF12973">
    <property type="entry name" value="Cupin_7"/>
    <property type="match status" value="1"/>
</dbReference>
<proteinExistence type="predicted"/>
<dbReference type="Proteomes" id="UP000585681">
    <property type="component" value="Unassembled WGS sequence"/>
</dbReference>
<dbReference type="CDD" id="cd20303">
    <property type="entry name" value="cupin_ChrR_1"/>
    <property type="match status" value="1"/>
</dbReference>
<dbReference type="EMBL" id="JACIEQ010000001">
    <property type="protein sequence ID" value="MBB4021540.1"/>
    <property type="molecule type" value="Genomic_DNA"/>
</dbReference>
<comment type="caution">
    <text evidence="2">The sequence shown here is derived from an EMBL/GenBank/DDBJ whole genome shotgun (WGS) entry which is preliminary data.</text>
</comment>
<evidence type="ECO:0000313" key="2">
    <source>
        <dbReference type="EMBL" id="MBB4021540.1"/>
    </source>
</evidence>
<name>A0A840C8Y4_9RHOB</name>
<gene>
    <name evidence="2" type="ORF">GGR17_001331</name>
</gene>
<dbReference type="Gene3D" id="2.60.120.10">
    <property type="entry name" value="Jelly Rolls"/>
    <property type="match status" value="1"/>
</dbReference>
<evidence type="ECO:0000313" key="3">
    <source>
        <dbReference type="Proteomes" id="UP000585681"/>
    </source>
</evidence>
<accession>A0A840C8Y4</accession>
<keyword evidence="3" id="KW-1185">Reference proteome</keyword>
<feature type="domain" description="ChrR-like cupin" evidence="1">
    <location>
        <begin position="10"/>
        <end position="111"/>
    </location>
</feature>
<dbReference type="InterPro" id="IPR025979">
    <property type="entry name" value="ChrR-like_cupin_dom"/>
</dbReference>
<dbReference type="AlphaFoldDB" id="A0A840C8Y4"/>
<reference evidence="2" key="1">
    <citation type="submission" date="2020-08" db="EMBL/GenBank/DDBJ databases">
        <title>Genomic Encyclopedia of Type Strains, Phase IV (KMG-IV): sequencing the most valuable type-strain genomes for metagenomic binning, comparative biology and taxonomic classification.</title>
        <authorList>
            <person name="Goeker M."/>
        </authorList>
    </citation>
    <scope>NUCLEOTIDE SEQUENCE [LARGE SCALE GENOMIC DNA]</scope>
    <source>
        <strain evidence="2">DSM 105040</strain>
    </source>
</reference>
<protein>
    <submittedName>
        <fullName evidence="2">Anti-sigma factor ChrR (Cupin superfamily)</fullName>
    </submittedName>
</protein>
<dbReference type="InterPro" id="IPR011051">
    <property type="entry name" value="RmlC_Cupin_sf"/>
</dbReference>
<evidence type="ECO:0000259" key="1">
    <source>
        <dbReference type="Pfam" id="PF12973"/>
    </source>
</evidence>
<dbReference type="SUPFAM" id="SSF51182">
    <property type="entry name" value="RmlC-like cupins"/>
    <property type="match status" value="2"/>
</dbReference>